<feature type="coiled-coil region" evidence="1">
    <location>
        <begin position="322"/>
        <end position="349"/>
    </location>
</feature>
<comment type="caution">
    <text evidence="3">The sequence shown here is derived from an EMBL/GenBank/DDBJ whole genome shotgun (WGS) entry which is preliminary data.</text>
</comment>
<feature type="region of interest" description="Disordered" evidence="2">
    <location>
        <begin position="227"/>
        <end position="271"/>
    </location>
</feature>
<gene>
    <name evidence="3" type="ORF">G5714_011890</name>
</gene>
<reference evidence="3 4" key="1">
    <citation type="submission" date="2020-04" db="EMBL/GenBank/DDBJ databases">
        <title>Chromosome-level genome assembly of a cyprinid fish Onychostoma macrolepis by integration of Nanopore Sequencing, Bionano and Hi-C technology.</title>
        <authorList>
            <person name="Wang D."/>
        </authorList>
    </citation>
    <scope>NUCLEOTIDE SEQUENCE [LARGE SCALE GENOMIC DNA]</scope>
    <source>
        <strain evidence="3">SWU-2019</strain>
        <tissue evidence="3">Muscle</tissue>
    </source>
</reference>
<name>A0A7J6CK53_9TELE</name>
<keyword evidence="4" id="KW-1185">Reference proteome</keyword>
<dbReference type="EMBL" id="JAAMOB010000011">
    <property type="protein sequence ID" value="KAF4107526.1"/>
    <property type="molecule type" value="Genomic_DNA"/>
</dbReference>
<evidence type="ECO:0000256" key="1">
    <source>
        <dbReference type="SAM" id="Coils"/>
    </source>
</evidence>
<feature type="compositionally biased region" description="Basic and acidic residues" evidence="2">
    <location>
        <begin position="227"/>
        <end position="237"/>
    </location>
</feature>
<evidence type="ECO:0000313" key="3">
    <source>
        <dbReference type="EMBL" id="KAF4107526.1"/>
    </source>
</evidence>
<feature type="compositionally biased region" description="Polar residues" evidence="2">
    <location>
        <begin position="238"/>
        <end position="253"/>
    </location>
</feature>
<proteinExistence type="predicted"/>
<sequence>MHMILDICAKEEENGEGMPVSSESVSLSACMDVYHDQTPSKDTETHVMGSRENNFHFIDQAARIKNEPETNTETGTTCQIQQNITKHSLDDSGASDASSDINTVKVSHIGSPRHETQTFNLPLRNQEMLTQHRIEPAQIRERQEIELLKRRLQQAGVQMDSETQACSSETQGQKYTQTFSEELRSEHVLKDTEMHMKLEVYTQPEDNEEVMPVCSESTSLSPCMDIYHDQTPSKDSKSQVMDSSENNFPNSNKAARIKNEPETNTETGTTCQIQQNITKHSLDDSGASDASSDINKVKVSHIGSPRHEIQTFNLPLRNQEMLTKHRMQLAQIRGRLADEEQKKTAAKARSLKHKQKVYGNPELREAYRKKERERYQRRKSQGKVKFAKDLNPIELRRQQKKWRENSAAYRRKKAFQEVLVNIKEDINQVIPEPVPTTSSAQHYVNYNHSRKGTRGIRVKMRKFTE</sequence>
<protein>
    <submittedName>
        <fullName evidence="3">Uncharacterized protein</fullName>
    </submittedName>
</protein>
<keyword evidence="1" id="KW-0175">Coiled coil</keyword>
<evidence type="ECO:0000313" key="4">
    <source>
        <dbReference type="Proteomes" id="UP000579812"/>
    </source>
</evidence>
<organism evidence="3 4">
    <name type="scientific">Onychostoma macrolepis</name>
    <dbReference type="NCBI Taxonomy" id="369639"/>
    <lineage>
        <taxon>Eukaryota</taxon>
        <taxon>Metazoa</taxon>
        <taxon>Chordata</taxon>
        <taxon>Craniata</taxon>
        <taxon>Vertebrata</taxon>
        <taxon>Euteleostomi</taxon>
        <taxon>Actinopterygii</taxon>
        <taxon>Neopterygii</taxon>
        <taxon>Teleostei</taxon>
        <taxon>Ostariophysi</taxon>
        <taxon>Cypriniformes</taxon>
        <taxon>Cyprinidae</taxon>
        <taxon>Acrossocheilinae</taxon>
        <taxon>Onychostoma</taxon>
    </lineage>
</organism>
<dbReference type="Proteomes" id="UP000579812">
    <property type="component" value="Unassembled WGS sequence"/>
</dbReference>
<accession>A0A7J6CK53</accession>
<dbReference type="AlphaFoldDB" id="A0A7J6CK53"/>
<evidence type="ECO:0000256" key="2">
    <source>
        <dbReference type="SAM" id="MobiDB-lite"/>
    </source>
</evidence>